<dbReference type="PROSITE" id="PS51767">
    <property type="entry name" value="PEPTIDASE_A1"/>
    <property type="match status" value="1"/>
</dbReference>
<keyword evidence="6" id="KW-0378">Hydrolase</keyword>
<dbReference type="InterPro" id="IPR001461">
    <property type="entry name" value="Aspartic_peptidase_A1"/>
</dbReference>
<dbReference type="Proteomes" id="UP000027120">
    <property type="component" value="Unassembled WGS sequence"/>
</dbReference>
<evidence type="ECO:0000256" key="6">
    <source>
        <dbReference type="ARBA" id="ARBA00022801"/>
    </source>
</evidence>
<feature type="active site" evidence="9">
    <location>
        <position position="86"/>
    </location>
</feature>
<dbReference type="Pfam" id="PF14541">
    <property type="entry name" value="TAXi_C"/>
    <property type="match status" value="1"/>
</dbReference>
<gene>
    <name evidence="11" type="ORF">CISIN_1g014185mg</name>
</gene>
<dbReference type="GO" id="GO:0006508">
    <property type="term" value="P:proteolysis"/>
    <property type="evidence" value="ECO:0007669"/>
    <property type="project" value="UniProtKB-KW"/>
</dbReference>
<sequence>MNVEMKITSSTTMVFLFLVMSANFPGTFSYTKQIPAKLNSFQLPQPKSGAASSVFLRALGSIYPLGYFAVNLTVGKPPKLFDFDFDTGSDLTWVQCDAPCTGCTKPPEKQYKPHKNIVPCSNPRCAALHWPNPPRCKHPNDQCDYEIEYGDGGSSIGALVTDLFPLRFSNGSVFNVPLTFGCGYNQHNPGPLSPPDTAGVLGLGRGRISIVSQLREYGLIRNVIGHCIGQNGRGVLFLGDGKVPSSGVAWTPMLQNSADLKHYILGPAELLYSGKSCGLKDLTLIFDSGASYAYFTSRVYQEIVSLIMRDLIGTPLKLAPDDKTLPICWRGPFKALGQVTEYFKPLALSFTNRRNSVRLVVPPEAYLVISGRKNVCLGILNGSEAEVGENNIIGEIFMQDKMVIYDNEKQRIGWKPEDCNTLLSLNHFI</sequence>
<keyword evidence="5" id="KW-0064">Aspartyl protease</keyword>
<evidence type="ECO:0000256" key="5">
    <source>
        <dbReference type="ARBA" id="ARBA00022750"/>
    </source>
</evidence>
<dbReference type="InterPro" id="IPR032861">
    <property type="entry name" value="TAXi_N"/>
</dbReference>
<dbReference type="PANTHER" id="PTHR13683">
    <property type="entry name" value="ASPARTYL PROTEASES"/>
    <property type="match status" value="1"/>
</dbReference>
<organism evidence="11 12">
    <name type="scientific">Citrus sinensis</name>
    <name type="common">Sweet orange</name>
    <name type="synonym">Citrus aurantium var. sinensis</name>
    <dbReference type="NCBI Taxonomy" id="2711"/>
    <lineage>
        <taxon>Eukaryota</taxon>
        <taxon>Viridiplantae</taxon>
        <taxon>Streptophyta</taxon>
        <taxon>Embryophyta</taxon>
        <taxon>Tracheophyta</taxon>
        <taxon>Spermatophyta</taxon>
        <taxon>Magnoliopsida</taxon>
        <taxon>eudicotyledons</taxon>
        <taxon>Gunneridae</taxon>
        <taxon>Pentapetalae</taxon>
        <taxon>rosids</taxon>
        <taxon>malvids</taxon>
        <taxon>Sapindales</taxon>
        <taxon>Rutaceae</taxon>
        <taxon>Aurantioideae</taxon>
        <taxon>Citrus</taxon>
    </lineage>
</organism>
<dbReference type="MEROPS" id="A01.073"/>
<evidence type="ECO:0000259" key="10">
    <source>
        <dbReference type="PROSITE" id="PS51767"/>
    </source>
</evidence>
<evidence type="ECO:0000313" key="11">
    <source>
        <dbReference type="EMBL" id="KDO80579.1"/>
    </source>
</evidence>
<dbReference type="SMR" id="A0A067GLR2"/>
<dbReference type="FunFam" id="2.40.70.10:FF:000027">
    <property type="entry name" value="Aspartic proteinase Asp1 isoform A"/>
    <property type="match status" value="1"/>
</dbReference>
<feature type="active site" evidence="9">
    <location>
        <position position="287"/>
    </location>
</feature>
<dbReference type="FunFam" id="2.40.70.10:FF:000015">
    <property type="entry name" value="Aspartyl protease family protein"/>
    <property type="match status" value="1"/>
</dbReference>
<proteinExistence type="inferred from homology"/>
<protein>
    <recommendedName>
        <fullName evidence="7">Aspartic proteinase Asp1</fullName>
    </recommendedName>
    <alternativeName>
        <fullName evidence="8">Nucellin-like protein</fullName>
    </alternativeName>
</protein>
<evidence type="ECO:0000256" key="7">
    <source>
        <dbReference type="ARBA" id="ARBA00068871"/>
    </source>
</evidence>
<comment type="similarity">
    <text evidence="1">Belongs to the peptidase A1 family.</text>
</comment>
<dbReference type="Gene3D" id="2.40.70.10">
    <property type="entry name" value="Acid Proteases"/>
    <property type="match status" value="2"/>
</dbReference>
<dbReference type="InterPro" id="IPR032799">
    <property type="entry name" value="TAXi_C"/>
</dbReference>
<dbReference type="EMBL" id="KK784876">
    <property type="protein sequence ID" value="KDO80579.1"/>
    <property type="molecule type" value="Genomic_DNA"/>
</dbReference>
<evidence type="ECO:0000256" key="2">
    <source>
        <dbReference type="ARBA" id="ARBA00022670"/>
    </source>
</evidence>
<feature type="domain" description="Peptidase A1" evidence="10">
    <location>
        <begin position="68"/>
        <end position="415"/>
    </location>
</feature>
<dbReference type="InterPro" id="IPR033121">
    <property type="entry name" value="PEPTIDASE_A1"/>
</dbReference>
<dbReference type="PRINTS" id="PR00792">
    <property type="entry name" value="PEPSIN"/>
</dbReference>
<dbReference type="SUPFAM" id="SSF50630">
    <property type="entry name" value="Acid proteases"/>
    <property type="match status" value="1"/>
</dbReference>
<keyword evidence="12" id="KW-1185">Reference proteome</keyword>
<evidence type="ECO:0000256" key="9">
    <source>
        <dbReference type="PIRSR" id="PIRSR601461-1"/>
    </source>
</evidence>
<keyword evidence="4" id="KW-0677">Repeat</keyword>
<evidence type="ECO:0000256" key="4">
    <source>
        <dbReference type="ARBA" id="ARBA00022737"/>
    </source>
</evidence>
<dbReference type="Pfam" id="PF14543">
    <property type="entry name" value="TAXi_N"/>
    <property type="match status" value="1"/>
</dbReference>
<dbReference type="GO" id="GO:0004190">
    <property type="term" value="F:aspartic-type endopeptidase activity"/>
    <property type="evidence" value="ECO:0007669"/>
    <property type="project" value="UniProtKB-KW"/>
</dbReference>
<dbReference type="PANTHER" id="PTHR13683:SF227">
    <property type="entry name" value="EUKARYOTIC ASPARTYL PROTEASE FAMILY PROTEIN"/>
    <property type="match status" value="1"/>
</dbReference>
<keyword evidence="2" id="KW-0645">Protease</keyword>
<reference evidence="11 12" key="1">
    <citation type="submission" date="2014-04" db="EMBL/GenBank/DDBJ databases">
        <authorList>
            <consortium name="International Citrus Genome Consortium"/>
            <person name="Gmitter F."/>
            <person name="Chen C."/>
            <person name="Farmerie W."/>
            <person name="Harkins T."/>
            <person name="Desany B."/>
            <person name="Mohiuddin M."/>
            <person name="Kodira C."/>
            <person name="Borodovsky M."/>
            <person name="Lomsadze A."/>
            <person name="Burns P."/>
            <person name="Jenkins J."/>
            <person name="Prochnik S."/>
            <person name="Shu S."/>
            <person name="Chapman J."/>
            <person name="Pitluck S."/>
            <person name="Schmutz J."/>
            <person name="Rokhsar D."/>
        </authorList>
    </citation>
    <scope>NUCLEOTIDE SEQUENCE</scope>
</reference>
<evidence type="ECO:0000256" key="1">
    <source>
        <dbReference type="ARBA" id="ARBA00007447"/>
    </source>
</evidence>
<evidence type="ECO:0000256" key="8">
    <source>
        <dbReference type="ARBA" id="ARBA00077656"/>
    </source>
</evidence>
<accession>A0A067GLR2</accession>
<evidence type="ECO:0000313" key="12">
    <source>
        <dbReference type="Proteomes" id="UP000027120"/>
    </source>
</evidence>
<dbReference type="InterPro" id="IPR021109">
    <property type="entry name" value="Peptidase_aspartic_dom_sf"/>
</dbReference>
<keyword evidence="3" id="KW-0732">Signal</keyword>
<dbReference type="AlphaFoldDB" id="A0A067GLR2"/>
<evidence type="ECO:0000256" key="3">
    <source>
        <dbReference type="ARBA" id="ARBA00022729"/>
    </source>
</evidence>
<name>A0A067GLR2_CITSI</name>